<dbReference type="PANTHER" id="PTHR14025:SF20">
    <property type="entry name" value="FANCONI ANEMIA GROUP M PROTEIN"/>
    <property type="match status" value="1"/>
</dbReference>
<dbReference type="Pfam" id="PF00271">
    <property type="entry name" value="Helicase_C"/>
    <property type="match status" value="1"/>
</dbReference>
<evidence type="ECO:0000256" key="2">
    <source>
        <dbReference type="ARBA" id="ARBA00022801"/>
    </source>
</evidence>
<feature type="domain" description="Helicase C-terminal" evidence="6">
    <location>
        <begin position="1"/>
        <end position="100"/>
    </location>
</feature>
<dbReference type="Proteomes" id="UP000070341">
    <property type="component" value="Unassembled WGS sequence"/>
</dbReference>
<keyword evidence="8" id="KW-1185">Reference proteome</keyword>
<proteinExistence type="predicted"/>
<dbReference type="AlphaFoldDB" id="A0A133UZD5"/>
<evidence type="ECO:0000256" key="5">
    <source>
        <dbReference type="SAM" id="MobiDB-lite"/>
    </source>
</evidence>
<comment type="caution">
    <text evidence="7">The sequence shown here is derived from an EMBL/GenBank/DDBJ whole genome shotgun (WGS) entry which is preliminary data.</text>
</comment>
<organism evidence="7 8">
    <name type="scientific">candidate division MSBL1 archaeon SCGC-AAA259M10</name>
    <dbReference type="NCBI Taxonomy" id="1698270"/>
    <lineage>
        <taxon>Archaea</taxon>
        <taxon>Methanobacteriati</taxon>
        <taxon>Methanobacteriota</taxon>
        <taxon>candidate division MSBL1</taxon>
    </lineage>
</organism>
<evidence type="ECO:0000256" key="1">
    <source>
        <dbReference type="ARBA" id="ARBA00022741"/>
    </source>
</evidence>
<feature type="region of interest" description="Disordered" evidence="5">
    <location>
        <begin position="95"/>
        <end position="148"/>
    </location>
</feature>
<dbReference type="GO" id="GO:0005524">
    <property type="term" value="F:ATP binding"/>
    <property type="evidence" value="ECO:0007669"/>
    <property type="project" value="UniProtKB-KW"/>
</dbReference>
<dbReference type="InterPro" id="IPR027417">
    <property type="entry name" value="P-loop_NTPase"/>
</dbReference>
<evidence type="ECO:0000313" key="8">
    <source>
        <dbReference type="Proteomes" id="UP000070341"/>
    </source>
</evidence>
<accession>A0A133UZD5</accession>
<reference evidence="7 8" key="1">
    <citation type="journal article" date="2016" name="Sci. Rep.">
        <title>Metabolic traits of an uncultured archaeal lineage -MSBL1- from brine pools of the Red Sea.</title>
        <authorList>
            <person name="Mwirichia R."/>
            <person name="Alam I."/>
            <person name="Rashid M."/>
            <person name="Vinu M."/>
            <person name="Ba-Alawi W."/>
            <person name="Anthony Kamau A."/>
            <person name="Kamanda Ngugi D."/>
            <person name="Goker M."/>
            <person name="Klenk H.P."/>
            <person name="Bajic V."/>
            <person name="Stingl U."/>
        </authorList>
    </citation>
    <scope>NUCLEOTIDE SEQUENCE [LARGE SCALE GENOMIC DNA]</scope>
    <source>
        <strain evidence="7">SCGC-AAA259M10</strain>
    </source>
</reference>
<keyword evidence="3" id="KW-0347">Helicase</keyword>
<dbReference type="PANTHER" id="PTHR14025">
    <property type="entry name" value="FANCONI ANEMIA GROUP M FANCM FAMILY MEMBER"/>
    <property type="match status" value="1"/>
</dbReference>
<keyword evidence="1" id="KW-0547">Nucleotide-binding</keyword>
<dbReference type="GO" id="GO:0004386">
    <property type="term" value="F:helicase activity"/>
    <property type="evidence" value="ECO:0007669"/>
    <property type="project" value="UniProtKB-KW"/>
</dbReference>
<evidence type="ECO:0000256" key="4">
    <source>
        <dbReference type="ARBA" id="ARBA00022840"/>
    </source>
</evidence>
<dbReference type="GO" id="GO:0016787">
    <property type="term" value="F:hydrolase activity"/>
    <property type="evidence" value="ECO:0007669"/>
    <property type="project" value="UniProtKB-KW"/>
</dbReference>
<dbReference type="Gene3D" id="3.40.50.300">
    <property type="entry name" value="P-loop containing nucleotide triphosphate hydrolases"/>
    <property type="match status" value="1"/>
</dbReference>
<dbReference type="SUPFAM" id="SSF52540">
    <property type="entry name" value="P-loop containing nucleoside triphosphate hydrolases"/>
    <property type="match status" value="1"/>
</dbReference>
<protein>
    <recommendedName>
        <fullName evidence="6">Helicase C-terminal domain-containing protein</fullName>
    </recommendedName>
</protein>
<dbReference type="EMBL" id="LHXU01000043">
    <property type="protein sequence ID" value="KXA99554.1"/>
    <property type="molecule type" value="Genomic_DNA"/>
</dbReference>
<keyword evidence="2" id="KW-0378">Hydrolase</keyword>
<sequence>MRTGDLKVLVATSVGEEGLDVPSVDPVVFYEPVPSGVRYIQRKGRTGRKSKGKAIILVTEETHDATYLKVSEKRRKKMKTVVEGLNTKLEKMERKIPQLEKNPMPREIIAEAEKYSPPKKRKSPRPKSGWGRGQNHPNWRRKRKNTWRKNGRKSLEETFYYFRDIYRYYL</sequence>
<name>A0A133UZD5_9EURY</name>
<feature type="compositionally biased region" description="Basic residues" evidence="5">
    <location>
        <begin position="138"/>
        <end position="148"/>
    </location>
</feature>
<evidence type="ECO:0000313" key="7">
    <source>
        <dbReference type="EMBL" id="KXA99554.1"/>
    </source>
</evidence>
<evidence type="ECO:0000259" key="6">
    <source>
        <dbReference type="PROSITE" id="PS51194"/>
    </source>
</evidence>
<dbReference type="InterPro" id="IPR001650">
    <property type="entry name" value="Helicase_C-like"/>
</dbReference>
<dbReference type="PROSITE" id="PS51194">
    <property type="entry name" value="HELICASE_CTER"/>
    <property type="match status" value="1"/>
</dbReference>
<keyword evidence="4" id="KW-0067">ATP-binding</keyword>
<gene>
    <name evidence="7" type="ORF">AKJ40_02875</name>
</gene>
<evidence type="ECO:0000256" key="3">
    <source>
        <dbReference type="ARBA" id="ARBA00022806"/>
    </source>
</evidence>